<evidence type="ECO:0000313" key="8">
    <source>
        <dbReference type="Proteomes" id="UP000199584"/>
    </source>
</evidence>
<evidence type="ECO:0000256" key="3">
    <source>
        <dbReference type="ARBA" id="ARBA00022630"/>
    </source>
</evidence>
<evidence type="ECO:0000256" key="5">
    <source>
        <dbReference type="ARBA" id="ARBA00023002"/>
    </source>
</evidence>
<dbReference type="InterPro" id="IPR016167">
    <property type="entry name" value="FAD-bd_PCMH_sub1"/>
</dbReference>
<dbReference type="InterPro" id="IPR016166">
    <property type="entry name" value="FAD-bd_PCMH"/>
</dbReference>
<dbReference type="Proteomes" id="UP000199584">
    <property type="component" value="Unassembled WGS sequence"/>
</dbReference>
<dbReference type="STRING" id="39060.SAMN05660706_1174"/>
<name>A0A1I6DSX8_9FIRM</name>
<dbReference type="PANTHER" id="PTHR42934:SF1">
    <property type="entry name" value="GLYCOLATE OXIDASE SUBUNIT GLCD"/>
    <property type="match status" value="1"/>
</dbReference>
<dbReference type="OrthoDB" id="9767256at2"/>
<dbReference type="FunFam" id="1.10.45.10:FF:000001">
    <property type="entry name" value="D-lactate dehydrogenase mitochondrial"/>
    <property type="match status" value="1"/>
</dbReference>
<organism evidence="7 8">
    <name type="scientific">Desulfoscipio geothermicus DSM 3669</name>
    <dbReference type="NCBI Taxonomy" id="1121426"/>
    <lineage>
        <taxon>Bacteria</taxon>
        <taxon>Bacillati</taxon>
        <taxon>Bacillota</taxon>
        <taxon>Clostridia</taxon>
        <taxon>Eubacteriales</taxon>
        <taxon>Desulfallaceae</taxon>
        <taxon>Desulfoscipio</taxon>
    </lineage>
</organism>
<keyword evidence="5" id="KW-0560">Oxidoreductase</keyword>
<evidence type="ECO:0000313" key="7">
    <source>
        <dbReference type="EMBL" id="SFR08559.1"/>
    </source>
</evidence>
<keyword evidence="3" id="KW-0285">Flavoprotein</keyword>
<dbReference type="Gene3D" id="1.10.45.10">
    <property type="entry name" value="Vanillyl-alcohol Oxidase, Chain A, domain 4"/>
    <property type="match status" value="1"/>
</dbReference>
<dbReference type="RefSeq" id="WP_092483962.1">
    <property type="nucleotide sequence ID" value="NZ_FOYM01000017.1"/>
</dbReference>
<dbReference type="Gene3D" id="3.30.465.10">
    <property type="match status" value="1"/>
</dbReference>
<keyword evidence="8" id="KW-1185">Reference proteome</keyword>
<protein>
    <submittedName>
        <fullName evidence="7">Glycolate oxidase</fullName>
    </submittedName>
</protein>
<reference evidence="8" key="1">
    <citation type="submission" date="2016-10" db="EMBL/GenBank/DDBJ databases">
        <authorList>
            <person name="Varghese N."/>
            <person name="Submissions S."/>
        </authorList>
    </citation>
    <scope>NUCLEOTIDE SEQUENCE [LARGE SCALE GENOMIC DNA]</scope>
    <source>
        <strain evidence="8">DSM 3669</strain>
    </source>
</reference>
<dbReference type="PANTHER" id="PTHR42934">
    <property type="entry name" value="GLYCOLATE OXIDASE SUBUNIT GLCD"/>
    <property type="match status" value="1"/>
</dbReference>
<dbReference type="SUPFAM" id="SSF55103">
    <property type="entry name" value="FAD-linked oxidases, C-terminal domain"/>
    <property type="match status" value="1"/>
</dbReference>
<evidence type="ECO:0000256" key="4">
    <source>
        <dbReference type="ARBA" id="ARBA00022827"/>
    </source>
</evidence>
<dbReference type="Pfam" id="PF02913">
    <property type="entry name" value="FAD-oxidase_C"/>
    <property type="match status" value="1"/>
</dbReference>
<dbReference type="InterPro" id="IPR004113">
    <property type="entry name" value="FAD-bd_oxidored_4_C"/>
</dbReference>
<dbReference type="InterPro" id="IPR016171">
    <property type="entry name" value="Vanillyl_alc_oxidase_C-sub2"/>
</dbReference>
<keyword evidence="4" id="KW-0274">FAD</keyword>
<dbReference type="Gene3D" id="3.30.70.2190">
    <property type="match status" value="1"/>
</dbReference>
<evidence type="ECO:0000256" key="2">
    <source>
        <dbReference type="ARBA" id="ARBA00008000"/>
    </source>
</evidence>
<dbReference type="InterPro" id="IPR016164">
    <property type="entry name" value="FAD-linked_Oxase-like_C"/>
</dbReference>
<dbReference type="Pfam" id="PF01565">
    <property type="entry name" value="FAD_binding_4"/>
    <property type="match status" value="1"/>
</dbReference>
<sequence>MDKDTVKKIKSVVGSEYVLESPEERICYSYDGTARRGIPALVVLPGNAREVAEIVRLANEKGFPIFPRGAGTGLSGGSVPAEQGLAMVLSRMNRILEISRDDLLAVVEPGVVTGRLHRAVEKEGLFYPPDPSSLQTCTIGGNVAENAGGPRAFKYGVTRDYVLGLEVVTPTGEIINTGGRTVKNVTGYDLTGLLTGSEGTLGIITRITLRLVPKPRAVQTALAVYNRVEDAASTVTAMIRRGIIPATLELMDRITIRCVENYLRLGLPMDAGAILLIEVDGLPAQVAEEMKLVEDACRQNSCRALQTATDAAERERLWKARRAVSTAIVQIKPTKISEDATVPRSKIPEMVERLKSIGEKYGLHLPVFGHAGDGNLHPNILVDKRDPVEMEKAEKAVQEIFRAALDLGGTLSGEHGVGLLKKPYLEWEAGAGGIEYMKAIKKAVDPRNVLNPGKIFQV</sequence>
<dbReference type="GO" id="GO:0071949">
    <property type="term" value="F:FAD binding"/>
    <property type="evidence" value="ECO:0007669"/>
    <property type="project" value="InterPro"/>
</dbReference>
<dbReference type="EMBL" id="FOYM01000017">
    <property type="protein sequence ID" value="SFR08559.1"/>
    <property type="molecule type" value="Genomic_DNA"/>
</dbReference>
<dbReference type="Gene3D" id="3.30.70.2740">
    <property type="match status" value="1"/>
</dbReference>
<dbReference type="InterPro" id="IPR016169">
    <property type="entry name" value="FAD-bd_PCMH_sub2"/>
</dbReference>
<evidence type="ECO:0000259" key="6">
    <source>
        <dbReference type="PROSITE" id="PS51387"/>
    </source>
</evidence>
<gene>
    <name evidence="7" type="ORF">SAMN05660706_1174</name>
</gene>
<comment type="cofactor">
    <cofactor evidence="1">
        <name>FAD</name>
        <dbReference type="ChEBI" id="CHEBI:57692"/>
    </cofactor>
</comment>
<dbReference type="FunFam" id="3.30.70.2740:FF:000001">
    <property type="entry name" value="D-lactate dehydrogenase mitochondrial"/>
    <property type="match status" value="1"/>
</dbReference>
<dbReference type="AlphaFoldDB" id="A0A1I6DSX8"/>
<feature type="domain" description="FAD-binding PCMH-type" evidence="6">
    <location>
        <begin position="35"/>
        <end position="214"/>
    </location>
</feature>
<dbReference type="Gene3D" id="3.30.43.10">
    <property type="entry name" value="Uridine Diphospho-n-acetylenolpyruvylglucosamine Reductase, domain 2"/>
    <property type="match status" value="1"/>
</dbReference>
<evidence type="ECO:0000256" key="1">
    <source>
        <dbReference type="ARBA" id="ARBA00001974"/>
    </source>
</evidence>
<dbReference type="GO" id="GO:0016491">
    <property type="term" value="F:oxidoreductase activity"/>
    <property type="evidence" value="ECO:0007669"/>
    <property type="project" value="UniProtKB-KW"/>
</dbReference>
<dbReference type="PROSITE" id="PS51387">
    <property type="entry name" value="FAD_PCMH"/>
    <property type="match status" value="1"/>
</dbReference>
<dbReference type="InterPro" id="IPR036318">
    <property type="entry name" value="FAD-bd_PCMH-like_sf"/>
</dbReference>
<dbReference type="InterPro" id="IPR006094">
    <property type="entry name" value="Oxid_FAD_bind_N"/>
</dbReference>
<proteinExistence type="inferred from homology"/>
<comment type="similarity">
    <text evidence="2">Belongs to the FAD-binding oxidoreductase/transferase type 4 family.</text>
</comment>
<accession>A0A1I6DSX8</accession>
<dbReference type="SUPFAM" id="SSF56176">
    <property type="entry name" value="FAD-binding/transporter-associated domain-like"/>
    <property type="match status" value="1"/>
</dbReference>
<dbReference type="InterPro" id="IPR051914">
    <property type="entry name" value="FAD-linked_OxidoTrans_Type4"/>
</dbReference>